<feature type="domain" description="mRNA capping enzyme C-terminal" evidence="13">
    <location>
        <begin position="186"/>
        <end position="303"/>
    </location>
</feature>
<dbReference type="Pfam" id="PF01331">
    <property type="entry name" value="mRNA_cap_enzyme"/>
    <property type="match status" value="1"/>
</dbReference>
<evidence type="ECO:0000256" key="4">
    <source>
        <dbReference type="ARBA" id="ARBA00022679"/>
    </source>
</evidence>
<feature type="compositionally biased region" description="Polar residues" evidence="11">
    <location>
        <begin position="333"/>
        <end position="354"/>
    </location>
</feature>
<protein>
    <recommendedName>
        <fullName evidence="2">mRNA guanylyltransferase</fullName>
        <ecNumber evidence="2">2.7.7.50</ecNumber>
    </recommendedName>
</protein>
<dbReference type="Gene3D" id="3.30.470.30">
    <property type="entry name" value="DNA ligase/mRNA capping enzyme"/>
    <property type="match status" value="2"/>
</dbReference>
<keyword evidence="3" id="KW-0507">mRNA processing</keyword>
<evidence type="ECO:0000256" key="3">
    <source>
        <dbReference type="ARBA" id="ARBA00022664"/>
    </source>
</evidence>
<evidence type="ECO:0000256" key="5">
    <source>
        <dbReference type="ARBA" id="ARBA00022695"/>
    </source>
</evidence>
<evidence type="ECO:0000259" key="12">
    <source>
        <dbReference type="Pfam" id="PF01331"/>
    </source>
</evidence>
<dbReference type="InterPro" id="IPR001339">
    <property type="entry name" value="mRNA_cap_enzyme_adenylation"/>
</dbReference>
<keyword evidence="6" id="KW-0547">Nucleotide-binding</keyword>
<dbReference type="InterPro" id="IPR013846">
    <property type="entry name" value="mRNA_cap_enzyme_C"/>
</dbReference>
<evidence type="ECO:0000256" key="1">
    <source>
        <dbReference type="ARBA" id="ARBA00004123"/>
    </source>
</evidence>
<dbReference type="GO" id="GO:0005634">
    <property type="term" value="C:nucleus"/>
    <property type="evidence" value="ECO:0007669"/>
    <property type="project" value="UniProtKB-SubCell"/>
</dbReference>
<evidence type="ECO:0000313" key="15">
    <source>
        <dbReference type="Proteomes" id="UP000717996"/>
    </source>
</evidence>
<dbReference type="EMBL" id="JAANIT010000257">
    <property type="protein sequence ID" value="KAG1549789.1"/>
    <property type="molecule type" value="Genomic_DNA"/>
</dbReference>
<dbReference type="Pfam" id="PF03919">
    <property type="entry name" value="mRNA_cap_C"/>
    <property type="match status" value="1"/>
</dbReference>
<keyword evidence="7" id="KW-0506">mRNA capping</keyword>
<evidence type="ECO:0000313" key="14">
    <source>
        <dbReference type="EMBL" id="KAG1549789.1"/>
    </source>
</evidence>
<dbReference type="SUPFAM" id="SSF56091">
    <property type="entry name" value="DNA ligase/mRNA capping enzyme, catalytic domain"/>
    <property type="match status" value="1"/>
</dbReference>
<keyword evidence="5" id="KW-0548">Nucleotidyltransferase</keyword>
<feature type="region of interest" description="Disordered" evidence="11">
    <location>
        <begin position="883"/>
        <end position="943"/>
    </location>
</feature>
<feature type="compositionally biased region" description="Polar residues" evidence="11">
    <location>
        <begin position="657"/>
        <end position="672"/>
    </location>
</feature>
<feature type="region of interest" description="Disordered" evidence="11">
    <location>
        <begin position="795"/>
        <end position="814"/>
    </location>
</feature>
<evidence type="ECO:0000256" key="11">
    <source>
        <dbReference type="SAM" id="MobiDB-lite"/>
    </source>
</evidence>
<feature type="region of interest" description="Disordered" evidence="11">
    <location>
        <begin position="320"/>
        <end position="404"/>
    </location>
</feature>
<feature type="compositionally biased region" description="Polar residues" evidence="11">
    <location>
        <begin position="587"/>
        <end position="599"/>
    </location>
</feature>
<dbReference type="GO" id="GO:0006370">
    <property type="term" value="P:7-methylguanosine mRNA capping"/>
    <property type="evidence" value="ECO:0007669"/>
    <property type="project" value="UniProtKB-KW"/>
</dbReference>
<feature type="compositionally biased region" description="Polar residues" evidence="11">
    <location>
        <begin position="719"/>
        <end position="761"/>
    </location>
</feature>
<dbReference type="GO" id="GO:0004484">
    <property type="term" value="F:mRNA guanylyltransferase activity"/>
    <property type="evidence" value="ECO:0007669"/>
    <property type="project" value="UniProtKB-EC"/>
</dbReference>
<dbReference type="GO" id="GO:0005525">
    <property type="term" value="F:GTP binding"/>
    <property type="evidence" value="ECO:0007669"/>
    <property type="project" value="UniProtKB-KW"/>
</dbReference>
<evidence type="ECO:0000256" key="2">
    <source>
        <dbReference type="ARBA" id="ARBA00012475"/>
    </source>
</evidence>
<dbReference type="AlphaFoldDB" id="A0A9P6YIZ6"/>
<keyword evidence="9" id="KW-0539">Nucleus</keyword>
<dbReference type="PANTHER" id="PTHR10367">
    <property type="entry name" value="MRNA-CAPPING ENZYME"/>
    <property type="match status" value="1"/>
</dbReference>
<name>A0A9P6YIZ6_RHIOR</name>
<gene>
    <name evidence="14" type="ORF">G6F51_002838</name>
</gene>
<comment type="caution">
    <text evidence="14">The sequence shown here is derived from an EMBL/GenBank/DDBJ whole genome shotgun (WGS) entry which is preliminary data.</text>
</comment>
<dbReference type="PANTHER" id="PTHR10367:SF17">
    <property type="entry name" value="MRNA-CAPPING ENZYME"/>
    <property type="match status" value="1"/>
</dbReference>
<feature type="region of interest" description="Disordered" evidence="11">
    <location>
        <begin position="652"/>
        <end position="672"/>
    </location>
</feature>
<evidence type="ECO:0000256" key="7">
    <source>
        <dbReference type="ARBA" id="ARBA00023042"/>
    </source>
</evidence>
<keyword evidence="8" id="KW-0342">GTP-binding</keyword>
<organism evidence="14 15">
    <name type="scientific">Rhizopus oryzae</name>
    <name type="common">Mucormycosis agent</name>
    <name type="synonym">Rhizopus arrhizus var. delemar</name>
    <dbReference type="NCBI Taxonomy" id="64495"/>
    <lineage>
        <taxon>Eukaryota</taxon>
        <taxon>Fungi</taxon>
        <taxon>Fungi incertae sedis</taxon>
        <taxon>Mucoromycota</taxon>
        <taxon>Mucoromycotina</taxon>
        <taxon>Mucoromycetes</taxon>
        <taxon>Mucorales</taxon>
        <taxon>Mucorineae</taxon>
        <taxon>Rhizopodaceae</taxon>
        <taxon>Rhizopus</taxon>
    </lineage>
</organism>
<feature type="domain" description="mRNA capping enzyme adenylation" evidence="12">
    <location>
        <begin position="20"/>
        <end position="106"/>
    </location>
</feature>
<keyword evidence="4" id="KW-0808">Transferase</keyword>
<evidence type="ECO:0000256" key="9">
    <source>
        <dbReference type="ARBA" id="ARBA00023242"/>
    </source>
</evidence>
<evidence type="ECO:0000256" key="8">
    <source>
        <dbReference type="ARBA" id="ARBA00023134"/>
    </source>
</evidence>
<feature type="compositionally biased region" description="Polar residues" evidence="11">
    <location>
        <begin position="883"/>
        <end position="935"/>
    </location>
</feature>
<dbReference type="Proteomes" id="UP000717996">
    <property type="component" value="Unassembled WGS sequence"/>
</dbReference>
<comment type="catalytic activity">
    <reaction evidence="10">
        <text>a 5'-end diphospho-ribonucleoside in mRNA + GTP + H(+) = a 5'-end (5'-triphosphoguanosine)-ribonucleoside in mRNA + diphosphate</text>
        <dbReference type="Rhea" id="RHEA:67012"/>
        <dbReference type="Rhea" id="RHEA-COMP:17165"/>
        <dbReference type="Rhea" id="RHEA-COMP:17166"/>
        <dbReference type="ChEBI" id="CHEBI:15378"/>
        <dbReference type="ChEBI" id="CHEBI:33019"/>
        <dbReference type="ChEBI" id="CHEBI:37565"/>
        <dbReference type="ChEBI" id="CHEBI:167616"/>
        <dbReference type="ChEBI" id="CHEBI:167617"/>
        <dbReference type="EC" id="2.7.7.50"/>
    </reaction>
    <physiologicalReaction direction="left-to-right" evidence="10">
        <dbReference type="Rhea" id="RHEA:67013"/>
    </physiologicalReaction>
</comment>
<feature type="region of interest" description="Disordered" evidence="11">
    <location>
        <begin position="587"/>
        <end position="607"/>
    </location>
</feature>
<reference evidence="14" key="1">
    <citation type="journal article" date="2020" name="Microb. Genom.">
        <title>Genetic diversity of clinical and environmental Mucorales isolates obtained from an investigation of mucormycosis cases among solid organ transplant recipients.</title>
        <authorList>
            <person name="Nguyen M.H."/>
            <person name="Kaul D."/>
            <person name="Muto C."/>
            <person name="Cheng S.J."/>
            <person name="Richter R.A."/>
            <person name="Bruno V.M."/>
            <person name="Liu G."/>
            <person name="Beyhan S."/>
            <person name="Sundermann A.J."/>
            <person name="Mounaud S."/>
            <person name="Pasculle A.W."/>
            <person name="Nierman W.C."/>
            <person name="Driscoll E."/>
            <person name="Cumbie R."/>
            <person name="Clancy C.J."/>
            <person name="Dupont C.L."/>
        </authorList>
    </citation>
    <scope>NUCLEOTIDE SEQUENCE</scope>
    <source>
        <strain evidence="14">GL16</strain>
    </source>
</reference>
<evidence type="ECO:0000259" key="13">
    <source>
        <dbReference type="Pfam" id="PF03919"/>
    </source>
</evidence>
<feature type="compositionally biased region" description="Basic and acidic residues" evidence="11">
    <location>
        <begin position="762"/>
        <end position="773"/>
    </location>
</feature>
<evidence type="ECO:0000256" key="6">
    <source>
        <dbReference type="ARBA" id="ARBA00022741"/>
    </source>
</evidence>
<dbReference type="CDD" id="cd07895">
    <property type="entry name" value="Adenylation_mRNA_capping"/>
    <property type="match status" value="1"/>
</dbReference>
<dbReference type="InterPro" id="IPR051029">
    <property type="entry name" value="mRNA_Capping_Enz/RNA_Phosphat"/>
</dbReference>
<proteinExistence type="predicted"/>
<sequence length="943" mass="107368">MYNVRYLLSFDNAYSFPGCQPVSFETKHLNDIEREDYYVCEKSDGVRYLLFIVHSPKGPASFLYDRNRYWYYVPNLLFPIRGRDNEYLKDTLIDGELVLDTDEKKMLQQDVIQPFHMSLRNVTDISKLPPFSVELKKMERSYGLRLVFDQIPKLKHKSDGIIWTPVKYPYTLGTCEKLLKWKPPELNTVDFRIAARWSKEHKPIYSIEVLSHGVTYKFYDHFQPEPALATEWKSHLPDGRIAEFRYDSECEVTIVEQGYAPVVRKGGWRFVRFRDDKGTANDENAVKRILNSIRDGVTKEQLLACMDRVRAAWKAREKGLPMPPLLTPKPSFDSAQSNHATTSLPPTPTMSKSSHYFGRSGSKQGSISEESDYSGISAKRKASVTSISATKKEETEDSIEEGVEQKKIKPTIKNEASKMTTSLVPIQQNKITKDESIDSENDKSTKLLKDIDHSIPNVPKQETLKGEHTKEHLPKTEEPILDVKAAHHVSSMLSSTKPDSVTSSPTKTVDEKYDAHLNQIQTTQSKSQPSLAIAVDQKCQASSSQMKQLVITPDFSTSSTTNLAKPLSVQQTTSQMKQVLLMPTTSHPQAVRRQQTTMHSPKKRQLDSIAVERHSDGAPVKLASTSHQKKVFPSINGNSAELETKHAMIFTPEKNPKNMSTPVPGITSSTSPSILINSEIRGIQQEPLQGIDTIQSSNNKAKPIPQSPRDLSTKPKPPSSSNIHKLLTTSVEPVKSINNDRNSPKNTNGSDSRYNFSTFPSQKKEYTDPDPRLQHYYSPQPQTPYQIQHEPIQMSYHQKEQEQEQEQQQQQQHIQYLQKHIPKTSQAPVQFINFHAEMRSHQGSTQNKDQFLIFQSESHNQSPAVEQRAKSYSSIWKTNNRSSNLRYEQQPTSSYQSRQISQQTKQDKYSQQFGYEQQVAHQPSQAEKPKNSSIKSKLDFILN</sequence>
<dbReference type="Gene3D" id="2.40.50.140">
    <property type="entry name" value="Nucleic acid-binding proteins"/>
    <property type="match status" value="1"/>
</dbReference>
<dbReference type="SUPFAM" id="SSF50249">
    <property type="entry name" value="Nucleic acid-binding proteins"/>
    <property type="match status" value="1"/>
</dbReference>
<dbReference type="GO" id="GO:0005524">
    <property type="term" value="F:ATP binding"/>
    <property type="evidence" value="ECO:0007669"/>
    <property type="project" value="InterPro"/>
</dbReference>
<evidence type="ECO:0000256" key="10">
    <source>
        <dbReference type="ARBA" id="ARBA00044624"/>
    </source>
</evidence>
<comment type="subcellular location">
    <subcellularLocation>
        <location evidence="1">Nucleus</location>
    </subcellularLocation>
</comment>
<dbReference type="InterPro" id="IPR012340">
    <property type="entry name" value="NA-bd_OB-fold"/>
</dbReference>
<dbReference type="EC" id="2.7.7.50" evidence="2"/>
<accession>A0A9P6YIZ6</accession>
<dbReference type="OrthoDB" id="200924at2759"/>
<feature type="region of interest" description="Disordered" evidence="11">
    <location>
        <begin position="695"/>
        <end position="783"/>
    </location>
</feature>